<dbReference type="PANTHER" id="PTHR12894">
    <property type="entry name" value="CNH DOMAIN CONTAINING"/>
    <property type="match status" value="1"/>
</dbReference>
<dbReference type="EMBL" id="CP059249">
    <property type="protein sequence ID" value="QLL32977.1"/>
    <property type="molecule type" value="Genomic_DNA"/>
</dbReference>
<feature type="domain" description="CNH" evidence="2">
    <location>
        <begin position="51"/>
        <end position="325"/>
    </location>
</feature>
<accession>A0A7G3ZHJ1</accession>
<dbReference type="Proteomes" id="UP000515788">
    <property type="component" value="Chromosome 4"/>
</dbReference>
<dbReference type="PANTHER" id="PTHR12894:SF28">
    <property type="entry name" value="VACUOLAR PROTEIN SORTING-ASSOCIATED PROTEIN 3"/>
    <property type="match status" value="1"/>
</dbReference>
<name>A0A7G3ZHJ1_9SACH</name>
<evidence type="ECO:0000259" key="2">
    <source>
        <dbReference type="PROSITE" id="PS50219"/>
    </source>
</evidence>
<dbReference type="GO" id="GO:0006914">
    <property type="term" value="P:autophagy"/>
    <property type="evidence" value="ECO:0007669"/>
    <property type="project" value="TreeGrafter"/>
</dbReference>
<protein>
    <recommendedName>
        <fullName evidence="2">CNH domain-containing protein</fullName>
    </recommendedName>
</protein>
<gene>
    <name evidence="3" type="ORF">HG536_0D04990</name>
</gene>
<feature type="region of interest" description="Disordered" evidence="1">
    <location>
        <begin position="1"/>
        <end position="23"/>
    </location>
</feature>
<organism evidence="3 4">
    <name type="scientific">Torulaspora globosa</name>
    <dbReference type="NCBI Taxonomy" id="48254"/>
    <lineage>
        <taxon>Eukaryota</taxon>
        <taxon>Fungi</taxon>
        <taxon>Dikarya</taxon>
        <taxon>Ascomycota</taxon>
        <taxon>Saccharomycotina</taxon>
        <taxon>Saccharomycetes</taxon>
        <taxon>Saccharomycetales</taxon>
        <taxon>Saccharomycetaceae</taxon>
        <taxon>Torulaspora</taxon>
    </lineage>
</organism>
<dbReference type="PROSITE" id="PS50219">
    <property type="entry name" value="CNH"/>
    <property type="match status" value="1"/>
</dbReference>
<dbReference type="InterPro" id="IPR001180">
    <property type="entry name" value="CNH_dom"/>
</dbReference>
<proteinExistence type="predicted"/>
<reference evidence="3 4" key="1">
    <citation type="submission" date="2020-06" db="EMBL/GenBank/DDBJ databases">
        <title>The yeast mating-type switching endonuclease HO is a domesticated member of an unorthodox homing genetic element family.</title>
        <authorList>
            <person name="Coughlan A.Y."/>
            <person name="Lombardi L."/>
            <person name="Braun-Galleani S."/>
            <person name="Martos A.R."/>
            <person name="Galeote V."/>
            <person name="Bigey F."/>
            <person name="Dequin S."/>
            <person name="Byrne K.P."/>
            <person name="Wolfe K.H."/>
        </authorList>
    </citation>
    <scope>NUCLEOTIDE SEQUENCE [LARGE SCALE GENOMIC DNA]</scope>
    <source>
        <strain evidence="3 4">CBS764</strain>
    </source>
</reference>
<dbReference type="GO" id="GO:0034058">
    <property type="term" value="P:endosomal vesicle fusion"/>
    <property type="evidence" value="ECO:0007669"/>
    <property type="project" value="TreeGrafter"/>
</dbReference>
<dbReference type="InterPro" id="IPR032914">
    <property type="entry name" value="Vam6/VPS39/TRAP1"/>
</dbReference>
<sequence length="916" mass="105083">MAEQGEECLPSDGSSPQIDQPQLLPGIEQHGDGFFIEDGPFQTVELIDDLPSEMEYVQCEAFDQNIYLGTSTGDLLHYFEIEPRNYILVSQTKFDSDLSVPIDKILLLPNIERALVLSNQTLVLFLLPEFAPAPNTLSLNGITDIALRGYSSTSKSYKFYAAQAEAIKLLKVSSSAITLFRNFDFGSVSRMVAQGHHLAVAKQNNYEVLDLKTFKVIPLFRVSEVNAPLRPVVAEFKKQEFLVATGGGSYNDSSMALVVNHSGDIVNASIVLDNYPSSIIVEYPYLIVRFKPNRVSIYRLEDESKIVQKITTESLKVRVAKTSKSFSGFERPEIKESVVDMMRRVPLVGNANQLKIENEKALVGDLFEERCSTVLYGSFGIHLLIRPPPVLVFGEHNEPGMSAIEEYLVQSDQPWQSKFRLLENQYLHSLLLLLQVLHSPKIDLILLRKWCSMANTVDARLLLYGLGFQIYGTLWIFNGLKDLIERLKSLKLYHKCDDLEWLLRSIKNLFEKNNAERSNGDYQNVVKTLDVNMFKLKLDKKQNDIDITVFHEDSLAEIMNIIEADQNVRLDLRLQVMQRRGMFKETIELLKKEGETKKLLKFLQESGDKLPSSYGLQIIDDVLFIIEREQQLNRKLISQTIELLSTLKIDPRELLERVEKNASVKVLIIQELGPEDANDRQFLFDYYMAKMQEFLQDIDVQKVLKDYAETYSQDISYAKCTVKEFFIIKLKNNKRFRPFLENYETLEALCLEESDLSLMKSILSKIETFDIGNILTILFLPEGKAARNFMTNDRLLEIFITFNDFMSIEELLMGANVIRVLEHYASFRKRQHSLALVTKLLERNANLIQDEVILISVLANLPSDYNFDALFGFLYPVLRKISSQSKELELLKVLLKNRISAYNHFMEKIDIRETEG</sequence>
<evidence type="ECO:0000256" key="1">
    <source>
        <dbReference type="SAM" id="MobiDB-lite"/>
    </source>
</evidence>
<dbReference type="GeneID" id="59326144"/>
<dbReference type="OrthoDB" id="5325112at2759"/>
<dbReference type="AlphaFoldDB" id="A0A7G3ZHJ1"/>
<dbReference type="KEGG" id="tgb:HG536_0D04990"/>
<dbReference type="GO" id="GO:0000329">
    <property type="term" value="C:fungal-type vacuole membrane"/>
    <property type="evidence" value="ECO:0007669"/>
    <property type="project" value="TreeGrafter"/>
</dbReference>
<keyword evidence="4" id="KW-1185">Reference proteome</keyword>
<dbReference type="RefSeq" id="XP_037139651.1">
    <property type="nucleotide sequence ID" value="XM_037283755.1"/>
</dbReference>
<evidence type="ECO:0000313" key="3">
    <source>
        <dbReference type="EMBL" id="QLL32977.1"/>
    </source>
</evidence>
<evidence type="ECO:0000313" key="4">
    <source>
        <dbReference type="Proteomes" id="UP000515788"/>
    </source>
</evidence>